<keyword evidence="2" id="KW-0378">Hydrolase</keyword>
<dbReference type="EMBL" id="CP047650">
    <property type="protein sequence ID" value="QHI98845.1"/>
    <property type="molecule type" value="Genomic_DNA"/>
</dbReference>
<name>A0A857J7T4_9BURK</name>
<dbReference type="InterPro" id="IPR018550">
    <property type="entry name" value="Lipid-A_deacylase-rel"/>
</dbReference>
<accession>A0A857J7T4</accession>
<dbReference type="Proteomes" id="UP000464787">
    <property type="component" value="Chromosome"/>
</dbReference>
<evidence type="ECO:0000313" key="3">
    <source>
        <dbReference type="Proteomes" id="UP000464787"/>
    </source>
</evidence>
<keyword evidence="3" id="KW-1185">Reference proteome</keyword>
<evidence type="ECO:0000256" key="1">
    <source>
        <dbReference type="SAM" id="SignalP"/>
    </source>
</evidence>
<dbReference type="KEGG" id="xyk:GT347_13110"/>
<evidence type="ECO:0000313" key="2">
    <source>
        <dbReference type="EMBL" id="QHI98845.1"/>
    </source>
</evidence>
<reference evidence="2 3" key="1">
    <citation type="submission" date="2020-01" db="EMBL/GenBank/DDBJ databases">
        <title>Genome sequencing of strain KACC 21265.</title>
        <authorList>
            <person name="Heo J."/>
            <person name="Kim S.-J."/>
            <person name="Kim J.-S."/>
            <person name="Hong S.-B."/>
            <person name="Kwon S.-W."/>
        </authorList>
    </citation>
    <scope>NUCLEOTIDE SEQUENCE [LARGE SCALE GENOMIC DNA]</scope>
    <source>
        <strain evidence="2 3">KACC 21265</strain>
    </source>
</reference>
<gene>
    <name evidence="2" type="ORF">GT347_13110</name>
</gene>
<protein>
    <submittedName>
        <fullName evidence="2">Acyloxyacyl hydrolase</fullName>
    </submittedName>
</protein>
<dbReference type="GO" id="GO:0016787">
    <property type="term" value="F:hydrolase activity"/>
    <property type="evidence" value="ECO:0007669"/>
    <property type="project" value="UniProtKB-KW"/>
</dbReference>
<dbReference type="Pfam" id="PF09411">
    <property type="entry name" value="PagL"/>
    <property type="match status" value="1"/>
</dbReference>
<dbReference type="Gene3D" id="2.40.160.20">
    <property type="match status" value="1"/>
</dbReference>
<proteinExistence type="predicted"/>
<dbReference type="RefSeq" id="WP_160552408.1">
    <property type="nucleotide sequence ID" value="NZ_CP047650.1"/>
</dbReference>
<sequence length="189" mass="20838">MIHFSLLSIASALALAAVAPLAHADASASNGIYLQYGKAGSDSNTNAYTLGVTKPMDWFGSRTLWGTQATGFWDLYGTYHVSDRNNGGEYKTWLAGLTPTFRLRFDEGRSNWFVDGGVGVSYTDVLYRSNAGKEFSTRFNFGSHVALGYTFGAQREQEISVSFLHYSNASIKKPNPGENYVQLRYAHSF</sequence>
<keyword evidence="1" id="KW-0732">Signal</keyword>
<dbReference type="AlphaFoldDB" id="A0A857J7T4"/>
<feature type="signal peptide" evidence="1">
    <location>
        <begin position="1"/>
        <end position="24"/>
    </location>
</feature>
<organism evidence="2 3">
    <name type="scientific">Xylophilus rhododendri</name>
    <dbReference type="NCBI Taxonomy" id="2697032"/>
    <lineage>
        <taxon>Bacteria</taxon>
        <taxon>Pseudomonadati</taxon>
        <taxon>Pseudomonadota</taxon>
        <taxon>Betaproteobacteria</taxon>
        <taxon>Burkholderiales</taxon>
        <taxon>Xylophilus</taxon>
    </lineage>
</organism>
<feature type="chain" id="PRO_5033062013" evidence="1">
    <location>
        <begin position="25"/>
        <end position="189"/>
    </location>
</feature>